<organism evidence="5 6">
    <name type="scientific">Pseudoalteromonas gelatinilytica</name>
    <dbReference type="NCBI Taxonomy" id="1703256"/>
    <lineage>
        <taxon>Bacteria</taxon>
        <taxon>Pseudomonadati</taxon>
        <taxon>Pseudomonadota</taxon>
        <taxon>Gammaproteobacteria</taxon>
        <taxon>Alteromonadales</taxon>
        <taxon>Pseudoalteromonadaceae</taxon>
        <taxon>Pseudoalteromonas</taxon>
    </lineage>
</organism>
<dbReference type="PANTHER" id="PTHR35936">
    <property type="entry name" value="MEMBRANE-BOUND LYTIC MUREIN TRANSGLYCOSYLASE F"/>
    <property type="match status" value="1"/>
</dbReference>
<sequence length="254" mass="28838">MKHTVFAVLLILSSFSCLAKSYYFVGSHFPAILEQDQQGTVVGLGADIAHEICRRLGHELVIDIMPLKRALKMVEQGHADAIIGPYKSPMRQQYMQFSDLPFYEDSIVFYTKKNNDVTWVGNFASLRKDIIGTIRGWNYGPEFKRNETSLSLSEVGNVRASFLQLMYNRVDLILTHPRAAKPVIDSLDIADKVIMLSPPVTVNQGYYGFSKQRELDEFIDAFNAEFQKMLINGDIVELNSKYGLIPIRNNTQSF</sequence>
<dbReference type="EMBL" id="QYSE01000006">
    <property type="protein sequence ID" value="RJF33026.1"/>
    <property type="molecule type" value="Genomic_DNA"/>
</dbReference>
<evidence type="ECO:0000259" key="4">
    <source>
        <dbReference type="SMART" id="SM00062"/>
    </source>
</evidence>
<evidence type="ECO:0000256" key="3">
    <source>
        <dbReference type="SAM" id="SignalP"/>
    </source>
</evidence>
<evidence type="ECO:0000313" key="5">
    <source>
        <dbReference type="EMBL" id="RJF33026.1"/>
    </source>
</evidence>
<keyword evidence="2 3" id="KW-0732">Signal</keyword>
<feature type="chain" id="PRO_5017212077" description="Solute-binding protein family 3/N-terminal domain-containing protein" evidence="3">
    <location>
        <begin position="20"/>
        <end position="254"/>
    </location>
</feature>
<dbReference type="SMART" id="SM00062">
    <property type="entry name" value="PBPb"/>
    <property type="match status" value="1"/>
</dbReference>
<feature type="signal peptide" evidence="3">
    <location>
        <begin position="1"/>
        <end position="19"/>
    </location>
</feature>
<name>A0A3A3ELA5_9GAMM</name>
<protein>
    <recommendedName>
        <fullName evidence="4">Solute-binding protein family 3/N-terminal domain-containing protein</fullName>
    </recommendedName>
</protein>
<dbReference type="Proteomes" id="UP000265938">
    <property type="component" value="Unassembled WGS sequence"/>
</dbReference>
<evidence type="ECO:0000256" key="1">
    <source>
        <dbReference type="ARBA" id="ARBA00010333"/>
    </source>
</evidence>
<comment type="similarity">
    <text evidence="1">Belongs to the bacterial solute-binding protein 3 family.</text>
</comment>
<dbReference type="PROSITE" id="PS51257">
    <property type="entry name" value="PROKAR_LIPOPROTEIN"/>
    <property type="match status" value="1"/>
</dbReference>
<evidence type="ECO:0000256" key="2">
    <source>
        <dbReference type="ARBA" id="ARBA00022729"/>
    </source>
</evidence>
<comment type="caution">
    <text evidence="5">The sequence shown here is derived from an EMBL/GenBank/DDBJ whole genome shotgun (WGS) entry which is preliminary data.</text>
</comment>
<reference evidence="5 6" key="1">
    <citation type="submission" date="2018-09" db="EMBL/GenBank/DDBJ databases">
        <title>Identification of marine bacteria producing industrial enzymes.</title>
        <authorList>
            <person name="Cheng T.H."/>
            <person name="Saidin J."/>
            <person name="Muhd D.D."/>
            <person name="Isa M.N.M."/>
            <person name="Bakar M.F.A."/>
            <person name="Ismail N."/>
        </authorList>
    </citation>
    <scope>NUCLEOTIDE SEQUENCE [LARGE SCALE GENOMIC DNA]</scope>
    <source>
        <strain evidence="5 6">MNAD 1.6</strain>
    </source>
</reference>
<evidence type="ECO:0000313" key="6">
    <source>
        <dbReference type="Proteomes" id="UP000265938"/>
    </source>
</evidence>
<feature type="domain" description="Solute-binding protein family 3/N-terminal" evidence="4">
    <location>
        <begin position="22"/>
        <end position="246"/>
    </location>
</feature>
<dbReference type="PANTHER" id="PTHR35936:SF25">
    <property type="entry name" value="ABC TRANSPORTER SUBSTRATE-BINDING PROTEIN"/>
    <property type="match status" value="1"/>
</dbReference>
<dbReference type="RefSeq" id="WP_119853932.1">
    <property type="nucleotide sequence ID" value="NZ_QYSE01000006.1"/>
</dbReference>
<dbReference type="Pfam" id="PF00497">
    <property type="entry name" value="SBP_bac_3"/>
    <property type="match status" value="1"/>
</dbReference>
<gene>
    <name evidence="5" type="ORF">D4741_18070</name>
</gene>
<dbReference type="InterPro" id="IPR001638">
    <property type="entry name" value="Solute-binding_3/MltF_N"/>
</dbReference>
<dbReference type="SUPFAM" id="SSF53850">
    <property type="entry name" value="Periplasmic binding protein-like II"/>
    <property type="match status" value="1"/>
</dbReference>
<accession>A0A3A3ELA5</accession>
<proteinExistence type="inferred from homology"/>
<dbReference type="AlphaFoldDB" id="A0A3A3ELA5"/>
<dbReference type="Gene3D" id="3.40.190.10">
    <property type="entry name" value="Periplasmic binding protein-like II"/>
    <property type="match status" value="2"/>
</dbReference>